<evidence type="ECO:0000256" key="1">
    <source>
        <dbReference type="ARBA" id="ARBA00051114"/>
    </source>
</evidence>
<dbReference type="CDD" id="cd01949">
    <property type="entry name" value="GGDEF"/>
    <property type="match status" value="1"/>
</dbReference>
<dbReference type="SMART" id="SM00052">
    <property type="entry name" value="EAL"/>
    <property type="match status" value="1"/>
</dbReference>
<dbReference type="Pfam" id="PF12860">
    <property type="entry name" value="PAS_7"/>
    <property type="match status" value="1"/>
</dbReference>
<dbReference type="InterPro" id="IPR000014">
    <property type="entry name" value="PAS"/>
</dbReference>
<name>A0A554WL56_9BURK</name>
<dbReference type="FunFam" id="3.20.20.450:FF:000001">
    <property type="entry name" value="Cyclic di-GMP phosphodiesterase yahA"/>
    <property type="match status" value="1"/>
</dbReference>
<dbReference type="Proteomes" id="UP000318554">
    <property type="component" value="Unassembled WGS sequence"/>
</dbReference>
<dbReference type="InterPro" id="IPR000700">
    <property type="entry name" value="PAS-assoc_C"/>
</dbReference>
<feature type="domain" description="GGDEF" evidence="4">
    <location>
        <begin position="312"/>
        <end position="450"/>
    </location>
</feature>
<dbReference type="InterPro" id="IPR029787">
    <property type="entry name" value="Nucleotide_cyclase"/>
</dbReference>
<dbReference type="InterPro" id="IPR000160">
    <property type="entry name" value="GGDEF_dom"/>
</dbReference>
<reference evidence="5 6" key="1">
    <citation type="submission" date="2019-07" db="EMBL/GenBank/DDBJ databases">
        <title>Tepidimonas aquatica CLN-1 draft genome.</title>
        <authorList>
            <person name="Da Costa M.S."/>
            <person name="Froufe H.J.C."/>
            <person name="Egas C."/>
            <person name="Albuquerque L."/>
        </authorList>
    </citation>
    <scope>NUCLEOTIDE SEQUENCE [LARGE SCALE GENOMIC DNA]</scope>
    <source>
        <strain evidence="5 6">CLN-1</strain>
    </source>
</reference>
<sequence length="726" mass="80827">MTDDFIATLPGMASAAADEAARAGRLSVAELLDHLQHALVVIDAQGHIIGYNASVLTLLELPEDLMARGPLIDEVVRWQAARGDLKGDPERLLRRVWHHLRATQTSGQPHVYSYTTASGRTLQGSTIALPGGGWVRIYTDVSKHAQALAALRDSEARFRSLTELSADWYWEWDTEGRYTRLEGRVVRERDIAPLFIGRRPWDVPAPNRPRPEDWRPLLDAVERREPFRHFEVQRVLPDGRTYWFALSGEPVFDAHGTFVGYRGIGRDVTARKQAEATIERLAYYDGLTGLCNRRSFQDRVVQAQASSARSGQWAALCFIDLDNFKDINDAFGHAAGDGLLREMAQRLRESVRAEDMVGRLGGDEFVVLLEDLREDEEQAAWRAQHVAEKLRQALERPAVIDGHDLQATPSIGITLFRGQTDTVEDILGRADLAMYHSKAAGRNAVRFFDPAMQARVVQRATLQRELRHGLRDGELLLFGQPIVDVRAQVCGHEALLRWRHPVRGMVPPAEFIPVAEQTGLILPIGQWVLREACRVLARWAADPARAGWTLAVNLSARQLRQPDFVDSVRQALHAAGADPRRLKLELTESLLLHDVEDTIAKMEALAGLGIQFALDDFGTGYSSLSYLKRLPLTQLKIDRSFVRDLLTDPNDAAIVCTILQLAQSLEMEVVAEGVETAEQFEVLRAMGCRLFQGYHFGRPAPLEPAQPLGETPTGFGVTIIGAAPPA</sequence>
<dbReference type="PANTHER" id="PTHR44757">
    <property type="entry name" value="DIGUANYLATE CYCLASE DGCP"/>
    <property type="match status" value="1"/>
</dbReference>
<dbReference type="SUPFAM" id="SSF55785">
    <property type="entry name" value="PYP-like sensor domain (PAS domain)"/>
    <property type="match status" value="1"/>
</dbReference>
<dbReference type="RefSeq" id="WP_144326225.1">
    <property type="nucleotide sequence ID" value="NZ_VJNA01000018.1"/>
</dbReference>
<evidence type="ECO:0000259" key="2">
    <source>
        <dbReference type="PROSITE" id="PS50113"/>
    </source>
</evidence>
<dbReference type="PANTHER" id="PTHR44757:SF2">
    <property type="entry name" value="BIOFILM ARCHITECTURE MAINTENANCE PROTEIN MBAA"/>
    <property type="match status" value="1"/>
</dbReference>
<dbReference type="SUPFAM" id="SSF141868">
    <property type="entry name" value="EAL domain-like"/>
    <property type="match status" value="1"/>
</dbReference>
<feature type="domain" description="EAL" evidence="3">
    <location>
        <begin position="459"/>
        <end position="713"/>
    </location>
</feature>
<comment type="caution">
    <text evidence="5">The sequence shown here is derived from an EMBL/GenBank/DDBJ whole genome shotgun (WGS) entry which is preliminary data.</text>
</comment>
<dbReference type="InterPro" id="IPR035919">
    <property type="entry name" value="EAL_sf"/>
</dbReference>
<dbReference type="FunFam" id="3.30.70.270:FF:000001">
    <property type="entry name" value="Diguanylate cyclase domain protein"/>
    <property type="match status" value="1"/>
</dbReference>
<dbReference type="EMBL" id="VJNA01000018">
    <property type="protein sequence ID" value="TSE24298.1"/>
    <property type="molecule type" value="Genomic_DNA"/>
</dbReference>
<dbReference type="NCBIfam" id="TIGR00254">
    <property type="entry name" value="GGDEF"/>
    <property type="match status" value="1"/>
</dbReference>
<dbReference type="AlphaFoldDB" id="A0A554WL56"/>
<dbReference type="Pfam" id="PF00990">
    <property type="entry name" value="GGDEF"/>
    <property type="match status" value="1"/>
</dbReference>
<evidence type="ECO:0000259" key="3">
    <source>
        <dbReference type="PROSITE" id="PS50883"/>
    </source>
</evidence>
<accession>A0A554WL56</accession>
<dbReference type="OrthoDB" id="9813903at2"/>
<dbReference type="InterPro" id="IPR001633">
    <property type="entry name" value="EAL_dom"/>
</dbReference>
<dbReference type="GO" id="GO:0071111">
    <property type="term" value="F:cyclic-guanylate-specific phosphodiesterase activity"/>
    <property type="evidence" value="ECO:0007669"/>
    <property type="project" value="UniProtKB-EC"/>
</dbReference>
<dbReference type="Pfam" id="PF13426">
    <property type="entry name" value="PAS_9"/>
    <property type="match status" value="1"/>
</dbReference>
<proteinExistence type="predicted"/>
<dbReference type="InterPro" id="IPR043128">
    <property type="entry name" value="Rev_trsase/Diguanyl_cyclase"/>
</dbReference>
<gene>
    <name evidence="5" type="ORF">Taqua_01635</name>
</gene>
<dbReference type="PROSITE" id="PS50887">
    <property type="entry name" value="GGDEF"/>
    <property type="match status" value="1"/>
</dbReference>
<protein>
    <submittedName>
        <fullName evidence="5">Putative signaling protein</fullName>
    </submittedName>
</protein>
<dbReference type="InterPro" id="IPR035965">
    <property type="entry name" value="PAS-like_dom_sf"/>
</dbReference>
<feature type="domain" description="PAC" evidence="2">
    <location>
        <begin position="228"/>
        <end position="280"/>
    </location>
</feature>
<dbReference type="PROSITE" id="PS50113">
    <property type="entry name" value="PAC"/>
    <property type="match status" value="1"/>
</dbReference>
<dbReference type="NCBIfam" id="TIGR00229">
    <property type="entry name" value="sensory_box"/>
    <property type="match status" value="1"/>
</dbReference>
<dbReference type="SUPFAM" id="SSF55073">
    <property type="entry name" value="Nucleotide cyclase"/>
    <property type="match status" value="1"/>
</dbReference>
<dbReference type="Pfam" id="PF00563">
    <property type="entry name" value="EAL"/>
    <property type="match status" value="1"/>
</dbReference>
<dbReference type="CDD" id="cd01948">
    <property type="entry name" value="EAL"/>
    <property type="match status" value="1"/>
</dbReference>
<evidence type="ECO:0000259" key="4">
    <source>
        <dbReference type="PROSITE" id="PS50887"/>
    </source>
</evidence>
<dbReference type="GO" id="GO:0071732">
    <property type="term" value="P:cellular response to nitric oxide"/>
    <property type="evidence" value="ECO:0007669"/>
    <property type="project" value="UniProtKB-ARBA"/>
</dbReference>
<evidence type="ECO:0000313" key="6">
    <source>
        <dbReference type="Proteomes" id="UP000318554"/>
    </source>
</evidence>
<dbReference type="PROSITE" id="PS50883">
    <property type="entry name" value="EAL"/>
    <property type="match status" value="1"/>
</dbReference>
<evidence type="ECO:0000313" key="5">
    <source>
        <dbReference type="EMBL" id="TSE24298.1"/>
    </source>
</evidence>
<dbReference type="Gene3D" id="3.30.70.270">
    <property type="match status" value="1"/>
</dbReference>
<keyword evidence="6" id="KW-1185">Reference proteome</keyword>
<dbReference type="SMART" id="SM00086">
    <property type="entry name" value="PAC"/>
    <property type="match status" value="1"/>
</dbReference>
<dbReference type="InterPro" id="IPR052155">
    <property type="entry name" value="Biofilm_reg_signaling"/>
</dbReference>
<comment type="catalytic activity">
    <reaction evidence="1">
        <text>3',3'-c-di-GMP + H2O = 5'-phosphoguanylyl(3'-&gt;5')guanosine + H(+)</text>
        <dbReference type="Rhea" id="RHEA:24902"/>
        <dbReference type="ChEBI" id="CHEBI:15377"/>
        <dbReference type="ChEBI" id="CHEBI:15378"/>
        <dbReference type="ChEBI" id="CHEBI:58754"/>
        <dbReference type="ChEBI" id="CHEBI:58805"/>
        <dbReference type="EC" id="3.1.4.52"/>
    </reaction>
    <physiologicalReaction direction="left-to-right" evidence="1">
        <dbReference type="Rhea" id="RHEA:24903"/>
    </physiologicalReaction>
</comment>
<organism evidence="5 6">
    <name type="scientific">Tepidimonas aquatica</name>
    <dbReference type="NCBI Taxonomy" id="247482"/>
    <lineage>
        <taxon>Bacteria</taxon>
        <taxon>Pseudomonadati</taxon>
        <taxon>Pseudomonadota</taxon>
        <taxon>Betaproteobacteria</taxon>
        <taxon>Burkholderiales</taxon>
        <taxon>Tepidimonas</taxon>
    </lineage>
</organism>
<dbReference type="Gene3D" id="3.20.20.450">
    <property type="entry name" value="EAL domain"/>
    <property type="match status" value="1"/>
</dbReference>
<dbReference type="SMART" id="SM00267">
    <property type="entry name" value="GGDEF"/>
    <property type="match status" value="1"/>
</dbReference>
<dbReference type="InterPro" id="IPR001610">
    <property type="entry name" value="PAC"/>
</dbReference>
<dbReference type="Gene3D" id="3.30.450.20">
    <property type="entry name" value="PAS domain"/>
    <property type="match status" value="2"/>
</dbReference>